<feature type="signal peptide" evidence="10">
    <location>
        <begin position="1"/>
        <end position="25"/>
    </location>
</feature>
<dbReference type="Gene3D" id="2.170.130.10">
    <property type="entry name" value="TonB-dependent receptor, plug domain"/>
    <property type="match status" value="1"/>
</dbReference>
<dbReference type="KEGG" id="sphu:SPPYR_1243"/>
<reference evidence="13" key="1">
    <citation type="submission" date="2016-03" db="EMBL/GenBank/DDBJ databases">
        <authorList>
            <person name="Ploux O."/>
        </authorList>
    </citation>
    <scope>NUCLEOTIDE SEQUENCE</scope>
    <source>
        <strain evidence="13">UC10</strain>
    </source>
</reference>
<feature type="chain" id="PRO_5012215660" evidence="10">
    <location>
        <begin position="26"/>
        <end position="955"/>
    </location>
</feature>
<evidence type="ECO:0000256" key="5">
    <source>
        <dbReference type="ARBA" id="ARBA00023077"/>
    </source>
</evidence>
<evidence type="ECO:0000259" key="11">
    <source>
        <dbReference type="Pfam" id="PF00593"/>
    </source>
</evidence>
<keyword evidence="4 8" id="KW-0812">Transmembrane</keyword>
<dbReference type="EMBL" id="LT598653">
    <property type="protein sequence ID" value="SBV32363.1"/>
    <property type="molecule type" value="Genomic_DNA"/>
</dbReference>
<protein>
    <submittedName>
        <fullName evidence="13">Putative Outer membrane cobalamin receptor protein</fullName>
    </submittedName>
</protein>
<dbReference type="PANTHER" id="PTHR47234">
    <property type="match status" value="1"/>
</dbReference>
<feature type="domain" description="TonB-dependent receptor-like beta-barrel" evidence="11">
    <location>
        <begin position="406"/>
        <end position="917"/>
    </location>
</feature>
<keyword evidence="7 8" id="KW-0998">Cell outer membrane</keyword>
<evidence type="ECO:0000256" key="1">
    <source>
        <dbReference type="ARBA" id="ARBA00004571"/>
    </source>
</evidence>
<sequence>MRPIKSIILATTALTFCAFASTAQAQETAEQEAADEAPAAGDIVVTGTRITRDGYDAPTPTTIVTAEQLDISSPTSVTQGLIKLPQFAGSQTQAGSNGGLGSGGVNNIGSFLNLRNFGSLRTLILLDGRRVPPTNFDGNIDVDTLPQALVQRVDVVTGGVSAVYGSDAVTGVVNYVLDRKFTGIKGLAQAGVSQYGDGASQRISLSAGTPFAGGRGHLLVSGEYRNEDGVATKEARPWFRDQLLTGNGSAATPYKSFDFGRENDRSFSSLIRRTATVNPGIPDALANMQFNADGTLRPFDKGAPTNSANFSSGGDGTYHPATSLVASLKTRQLFGRAQYDFTDNITGFAQISYSKLGSHHSQATANRADTSSSKPVIFADNAFLSDEVRDLMNANNVDALTLSLRGLYIGRPDFEINTKNLIGTVGFEGRIADRFNWDIAYTYGKGQTNQIQHDNGSNPKFYAAIDAVRDPVSGNIVCRVALTANAALYPGCVPLNIFGDHRGEAQQEAAIDYINEDTAWYATNRTDNIVANFGGDLFDLWAGPVSFNINGEYRHQKFELTSSREATDPVNFIGLRPNGWVGSTLAYTGVIVSSGGGSQEVYEIGGELVVPLLKDSPLGRSLDLSGGARYTHYRTSGGVTTWKAGLSYAPIDGLSFRGVISRDIRAPTLYELFQPNSIRNLGSPVDPYGPAVTYQQIAGGNRNLIPEVARTFTLGAVFTPAFFPGFSASVDYYRIRINNIIGLVPVEVQLRDCPPNTNASPFCQNITRNGAGVLQSIFTGPTNGAFAKTEGVDLDMSYRSAVPAFGEDGAVGLRVFVAYQPSFERRNYPTDRTLDYAGVGDGYFSKWRVTTELSVKAAGFDVTLLNRFKSGVKRSADPDLIFVDPNPGTYTITDLTVGRDIGTGPRSMRFFVNVGNLFNRHPRIMANDSPGQVTPVVNGDDVMGRYFTSGVRFKF</sequence>
<dbReference type="SUPFAM" id="SSF56935">
    <property type="entry name" value="Porins"/>
    <property type="match status" value="1"/>
</dbReference>
<dbReference type="PROSITE" id="PS52016">
    <property type="entry name" value="TONB_DEPENDENT_REC_3"/>
    <property type="match status" value="1"/>
</dbReference>
<dbReference type="RefSeq" id="WP_295325301.1">
    <property type="nucleotide sequence ID" value="NZ_LT598653.1"/>
</dbReference>
<evidence type="ECO:0000259" key="12">
    <source>
        <dbReference type="Pfam" id="PF07715"/>
    </source>
</evidence>
<dbReference type="Gene3D" id="2.40.170.20">
    <property type="entry name" value="TonB-dependent receptor, beta-barrel domain"/>
    <property type="match status" value="1"/>
</dbReference>
<keyword evidence="3 8" id="KW-1134">Transmembrane beta strand</keyword>
<proteinExistence type="inferred from homology"/>
<dbReference type="GO" id="GO:0009279">
    <property type="term" value="C:cell outer membrane"/>
    <property type="evidence" value="ECO:0007669"/>
    <property type="project" value="UniProtKB-SubCell"/>
</dbReference>
<evidence type="ECO:0000256" key="4">
    <source>
        <dbReference type="ARBA" id="ARBA00022692"/>
    </source>
</evidence>
<comment type="similarity">
    <text evidence="8 9">Belongs to the TonB-dependent receptor family.</text>
</comment>
<feature type="domain" description="TonB-dependent receptor plug" evidence="12">
    <location>
        <begin position="55"/>
        <end position="172"/>
    </location>
</feature>
<dbReference type="AlphaFoldDB" id="A0A1Y5PQQ8"/>
<keyword evidence="2 8" id="KW-0813">Transport</keyword>
<name>A0A1Y5PQQ8_9SPHN</name>
<dbReference type="InterPro" id="IPR036942">
    <property type="entry name" value="Beta-barrel_TonB_sf"/>
</dbReference>
<dbReference type="InterPro" id="IPR039426">
    <property type="entry name" value="TonB-dep_rcpt-like"/>
</dbReference>
<keyword evidence="10" id="KW-0732">Signal</keyword>
<evidence type="ECO:0000256" key="8">
    <source>
        <dbReference type="PROSITE-ProRule" id="PRU01360"/>
    </source>
</evidence>
<evidence type="ECO:0000256" key="3">
    <source>
        <dbReference type="ARBA" id="ARBA00022452"/>
    </source>
</evidence>
<accession>A0A1Y5PQQ8</accession>
<evidence type="ECO:0000256" key="7">
    <source>
        <dbReference type="ARBA" id="ARBA00023237"/>
    </source>
</evidence>
<keyword evidence="13" id="KW-0675">Receptor</keyword>
<evidence type="ECO:0000256" key="9">
    <source>
        <dbReference type="RuleBase" id="RU003357"/>
    </source>
</evidence>
<keyword evidence="5 9" id="KW-0798">TonB box</keyword>
<dbReference type="InterPro" id="IPR037066">
    <property type="entry name" value="Plug_dom_sf"/>
</dbReference>
<evidence type="ECO:0000256" key="2">
    <source>
        <dbReference type="ARBA" id="ARBA00022448"/>
    </source>
</evidence>
<evidence type="ECO:0000256" key="10">
    <source>
        <dbReference type="SAM" id="SignalP"/>
    </source>
</evidence>
<dbReference type="InterPro" id="IPR012910">
    <property type="entry name" value="Plug_dom"/>
</dbReference>
<gene>
    <name evidence="13" type="ORF">SPPYR_1243</name>
</gene>
<dbReference type="Pfam" id="PF07715">
    <property type="entry name" value="Plug"/>
    <property type="match status" value="1"/>
</dbReference>
<dbReference type="Pfam" id="PF00593">
    <property type="entry name" value="TonB_dep_Rec_b-barrel"/>
    <property type="match status" value="1"/>
</dbReference>
<keyword evidence="6 8" id="KW-0472">Membrane</keyword>
<comment type="subcellular location">
    <subcellularLocation>
        <location evidence="1 8">Cell outer membrane</location>
        <topology evidence="1 8">Multi-pass membrane protein</topology>
    </subcellularLocation>
</comment>
<dbReference type="PANTHER" id="PTHR47234:SF2">
    <property type="entry name" value="TONB-DEPENDENT RECEPTOR"/>
    <property type="match status" value="1"/>
</dbReference>
<organism evidence="13">
    <name type="scientific">uncultured Sphingopyxis sp</name>
    <dbReference type="NCBI Taxonomy" id="310581"/>
    <lineage>
        <taxon>Bacteria</taxon>
        <taxon>Pseudomonadati</taxon>
        <taxon>Pseudomonadota</taxon>
        <taxon>Alphaproteobacteria</taxon>
        <taxon>Sphingomonadales</taxon>
        <taxon>Sphingomonadaceae</taxon>
        <taxon>Sphingopyxis</taxon>
        <taxon>environmental samples</taxon>
    </lineage>
</organism>
<evidence type="ECO:0000256" key="6">
    <source>
        <dbReference type="ARBA" id="ARBA00023136"/>
    </source>
</evidence>
<dbReference type="InterPro" id="IPR000531">
    <property type="entry name" value="Beta-barrel_TonB"/>
</dbReference>
<evidence type="ECO:0000313" key="13">
    <source>
        <dbReference type="EMBL" id="SBV32363.1"/>
    </source>
</evidence>